<feature type="signal peptide" evidence="1">
    <location>
        <begin position="1"/>
        <end position="29"/>
    </location>
</feature>
<organism evidence="2 3">
    <name type="scientific">Colletotrichum lupini</name>
    <dbReference type="NCBI Taxonomy" id="145971"/>
    <lineage>
        <taxon>Eukaryota</taxon>
        <taxon>Fungi</taxon>
        <taxon>Dikarya</taxon>
        <taxon>Ascomycota</taxon>
        <taxon>Pezizomycotina</taxon>
        <taxon>Sordariomycetes</taxon>
        <taxon>Hypocreomycetidae</taxon>
        <taxon>Glomerellales</taxon>
        <taxon>Glomerellaceae</taxon>
        <taxon>Colletotrichum</taxon>
        <taxon>Colletotrichum acutatum species complex</taxon>
    </lineage>
</organism>
<keyword evidence="1" id="KW-0732">Signal</keyword>
<sequence length="98" mass="11827">MSDDAQGHHSWNRLRVVLLQLLLLETVTILHLESPERIDENWWAGWDDMMASYYFRDDPVAFYTRILDPKYPPYEINPENYLKVERAHRRRLVAEQPD</sequence>
<name>A0A9Q8WJQ4_9PEZI</name>
<dbReference type="AlphaFoldDB" id="A0A9Q8WJQ4"/>
<gene>
    <name evidence="2" type="ORF">CLUP02_11320</name>
</gene>
<dbReference type="KEGG" id="clup:CLUP02_11320"/>
<proteinExistence type="predicted"/>
<accession>A0A9Q8WJQ4</accession>
<reference evidence="2" key="1">
    <citation type="journal article" date="2021" name="Mol. Plant Microbe Interact.">
        <title>Complete Genome Sequence of the Plant-Pathogenic Fungus Colletotrichum lupini.</title>
        <authorList>
            <person name="Baroncelli R."/>
            <person name="Pensec F."/>
            <person name="Da Lio D."/>
            <person name="Boufleur T."/>
            <person name="Vicente I."/>
            <person name="Sarrocco S."/>
            <person name="Picot A."/>
            <person name="Baraldi E."/>
            <person name="Sukno S."/>
            <person name="Thon M."/>
            <person name="Le Floch G."/>
        </authorList>
    </citation>
    <scope>NUCLEOTIDE SEQUENCE</scope>
    <source>
        <strain evidence="2">IMI 504893</strain>
    </source>
</reference>
<dbReference type="GeneID" id="73345298"/>
<evidence type="ECO:0000313" key="2">
    <source>
        <dbReference type="EMBL" id="UQC85821.1"/>
    </source>
</evidence>
<evidence type="ECO:0000256" key="1">
    <source>
        <dbReference type="SAM" id="SignalP"/>
    </source>
</evidence>
<feature type="chain" id="PRO_5040244564" evidence="1">
    <location>
        <begin position="30"/>
        <end position="98"/>
    </location>
</feature>
<keyword evidence="3" id="KW-1185">Reference proteome</keyword>
<dbReference type="RefSeq" id="XP_049147433.1">
    <property type="nucleotide sequence ID" value="XM_049290288.1"/>
</dbReference>
<dbReference type="EMBL" id="CP019477">
    <property type="protein sequence ID" value="UQC85821.1"/>
    <property type="molecule type" value="Genomic_DNA"/>
</dbReference>
<dbReference type="Proteomes" id="UP000830671">
    <property type="component" value="Chromosome 5"/>
</dbReference>
<evidence type="ECO:0000313" key="3">
    <source>
        <dbReference type="Proteomes" id="UP000830671"/>
    </source>
</evidence>
<protein>
    <submittedName>
        <fullName evidence="2">Uncharacterized protein</fullName>
    </submittedName>
</protein>